<evidence type="ECO:0000313" key="1">
    <source>
        <dbReference type="EMBL" id="RDX63941.1"/>
    </source>
</evidence>
<gene>
    <name evidence="1" type="ORF">CR513_57568</name>
</gene>
<organism evidence="1 2">
    <name type="scientific">Mucuna pruriens</name>
    <name type="common">Velvet bean</name>
    <name type="synonym">Dolichos pruriens</name>
    <dbReference type="NCBI Taxonomy" id="157652"/>
    <lineage>
        <taxon>Eukaryota</taxon>
        <taxon>Viridiplantae</taxon>
        <taxon>Streptophyta</taxon>
        <taxon>Embryophyta</taxon>
        <taxon>Tracheophyta</taxon>
        <taxon>Spermatophyta</taxon>
        <taxon>Magnoliopsida</taxon>
        <taxon>eudicotyledons</taxon>
        <taxon>Gunneridae</taxon>
        <taxon>Pentapetalae</taxon>
        <taxon>rosids</taxon>
        <taxon>fabids</taxon>
        <taxon>Fabales</taxon>
        <taxon>Fabaceae</taxon>
        <taxon>Papilionoideae</taxon>
        <taxon>50 kb inversion clade</taxon>
        <taxon>NPAAA clade</taxon>
        <taxon>indigoferoid/millettioid clade</taxon>
        <taxon>Phaseoleae</taxon>
        <taxon>Mucuna</taxon>
    </lineage>
</organism>
<name>A0A371ED27_MUCPR</name>
<dbReference type="Proteomes" id="UP000257109">
    <property type="component" value="Unassembled WGS sequence"/>
</dbReference>
<protein>
    <submittedName>
        <fullName evidence="1">Uncharacterized protein</fullName>
    </submittedName>
</protein>
<dbReference type="OrthoDB" id="1731207at2759"/>
<sequence length="86" mass="9608">MKVTLVRIQIVESQEATMTICFNGLNRDIQDLWSYMIILLILHLCIKPLGGEGYSSEAVPYDGDLLMVSTSDVIPIEATHILFGRP</sequence>
<evidence type="ECO:0000313" key="2">
    <source>
        <dbReference type="Proteomes" id="UP000257109"/>
    </source>
</evidence>
<keyword evidence="2" id="KW-1185">Reference proteome</keyword>
<accession>A0A371ED27</accession>
<feature type="non-terminal residue" evidence="1">
    <location>
        <position position="1"/>
    </location>
</feature>
<comment type="caution">
    <text evidence="1">The sequence shown here is derived from an EMBL/GenBank/DDBJ whole genome shotgun (WGS) entry which is preliminary data.</text>
</comment>
<dbReference type="AlphaFoldDB" id="A0A371ED27"/>
<reference evidence="1" key="1">
    <citation type="submission" date="2018-05" db="EMBL/GenBank/DDBJ databases">
        <title>Draft genome of Mucuna pruriens seed.</title>
        <authorList>
            <person name="Nnadi N.E."/>
            <person name="Vos R."/>
            <person name="Hasami M.H."/>
            <person name="Devisetty U.K."/>
            <person name="Aguiy J.C."/>
        </authorList>
    </citation>
    <scope>NUCLEOTIDE SEQUENCE [LARGE SCALE GENOMIC DNA]</scope>
    <source>
        <strain evidence="1">JCA_2017</strain>
    </source>
</reference>
<dbReference type="EMBL" id="QJKJ01014639">
    <property type="protein sequence ID" value="RDX63941.1"/>
    <property type="molecule type" value="Genomic_DNA"/>
</dbReference>
<proteinExistence type="predicted"/>